<organism evidence="1 2">
    <name type="scientific">Sphenostylis stenocarpa</name>
    <dbReference type="NCBI Taxonomy" id="92480"/>
    <lineage>
        <taxon>Eukaryota</taxon>
        <taxon>Viridiplantae</taxon>
        <taxon>Streptophyta</taxon>
        <taxon>Embryophyta</taxon>
        <taxon>Tracheophyta</taxon>
        <taxon>Spermatophyta</taxon>
        <taxon>Magnoliopsida</taxon>
        <taxon>eudicotyledons</taxon>
        <taxon>Gunneridae</taxon>
        <taxon>Pentapetalae</taxon>
        <taxon>rosids</taxon>
        <taxon>fabids</taxon>
        <taxon>Fabales</taxon>
        <taxon>Fabaceae</taxon>
        <taxon>Papilionoideae</taxon>
        <taxon>50 kb inversion clade</taxon>
        <taxon>NPAAA clade</taxon>
        <taxon>indigoferoid/millettioid clade</taxon>
        <taxon>Phaseoleae</taxon>
        <taxon>Sphenostylis</taxon>
    </lineage>
</organism>
<sequence length="72" mass="8078">MKSDCIPAAITSFPMSDFPILRVVITRVITGDAELDIRAERETMNAIPCCCVKKWINEVIRRDITKVLNIAA</sequence>
<name>A0AA86RY63_9FABA</name>
<keyword evidence="2" id="KW-1185">Reference proteome</keyword>
<evidence type="ECO:0000313" key="2">
    <source>
        <dbReference type="Proteomes" id="UP001189624"/>
    </source>
</evidence>
<accession>A0AA86RY63</accession>
<evidence type="ECO:0000313" key="1">
    <source>
        <dbReference type="EMBL" id="CAJ1934245.1"/>
    </source>
</evidence>
<gene>
    <name evidence="1" type="ORF">AYBTSS11_LOCUS6810</name>
</gene>
<dbReference type="Proteomes" id="UP001189624">
    <property type="component" value="Chromosome 2"/>
</dbReference>
<proteinExistence type="predicted"/>
<protein>
    <submittedName>
        <fullName evidence="1">Uncharacterized protein</fullName>
    </submittedName>
</protein>
<dbReference type="EMBL" id="OY731399">
    <property type="protein sequence ID" value="CAJ1934245.1"/>
    <property type="molecule type" value="Genomic_DNA"/>
</dbReference>
<dbReference type="AlphaFoldDB" id="A0AA86RY63"/>
<dbReference type="Gramene" id="rna-AYBTSS11_LOCUS6810">
    <property type="protein sequence ID" value="CAJ1934245.1"/>
    <property type="gene ID" value="gene-AYBTSS11_LOCUS6810"/>
</dbReference>
<reference evidence="1" key="1">
    <citation type="submission" date="2023-10" db="EMBL/GenBank/DDBJ databases">
        <authorList>
            <person name="Domelevo Entfellner J.-B."/>
        </authorList>
    </citation>
    <scope>NUCLEOTIDE SEQUENCE</scope>
</reference>